<reference evidence="3" key="2">
    <citation type="submission" date="2021-04" db="EMBL/GenBank/DDBJ databases">
        <authorList>
            <person name="Gilroy R."/>
        </authorList>
    </citation>
    <scope>NUCLEOTIDE SEQUENCE</scope>
    <source>
        <strain evidence="3">CHK195-9823</strain>
    </source>
</reference>
<sequence>MSKFLKIIVNLVVIAAIAVAAALLVPPFVGVDTVMNDNTETETNLPIGSVAYGRSTDVDDLEVGDRIIYSEGSSDYIYEITDMDASAGVYKVSDPYNNNSDTQNITIQKSIPKVAVVIPFIGYGAIALQSTEGLIIVGLGIVFLIILFILSEIWRKDKYEEDEEDEEEESEEDSQEDEEDEEDEEEEVLSRRERRRLKKEEKRRRKLAEKESREEEEGEEEETEEELPEIQDREDADPAEQSMSGEDLDKAVAEAMSSVAAGVSQISEPEQVPDATIVMPDLGKIDQENIPDEIQESPEENSQEENEEISEETESSEVTEEEKPEEETEPVEKEEEPEEIPEPVETEEEEKTYNPESVPNAPTVEELLAKAQAAGDAPEVKEDKDNQVTLLDYSDIL</sequence>
<organism evidence="3 4">
    <name type="scientific">Candidatus Blautia stercorigallinarum</name>
    <dbReference type="NCBI Taxonomy" id="2838501"/>
    <lineage>
        <taxon>Bacteria</taxon>
        <taxon>Bacillati</taxon>
        <taxon>Bacillota</taxon>
        <taxon>Clostridia</taxon>
        <taxon>Lachnospirales</taxon>
        <taxon>Lachnospiraceae</taxon>
        <taxon>Blautia</taxon>
    </lineage>
</organism>
<feature type="transmembrane region" description="Helical" evidence="2">
    <location>
        <begin position="7"/>
        <end position="29"/>
    </location>
</feature>
<proteinExistence type="predicted"/>
<evidence type="ECO:0000313" key="4">
    <source>
        <dbReference type="Proteomes" id="UP000886814"/>
    </source>
</evidence>
<gene>
    <name evidence="3" type="ORF">H9747_00660</name>
</gene>
<accession>A0A9D1PA76</accession>
<keyword evidence="2" id="KW-0472">Membrane</keyword>
<reference evidence="3" key="1">
    <citation type="journal article" date="2021" name="PeerJ">
        <title>Extensive microbial diversity within the chicken gut microbiome revealed by metagenomics and culture.</title>
        <authorList>
            <person name="Gilroy R."/>
            <person name="Ravi A."/>
            <person name="Getino M."/>
            <person name="Pursley I."/>
            <person name="Horton D.L."/>
            <person name="Alikhan N.F."/>
            <person name="Baker D."/>
            <person name="Gharbi K."/>
            <person name="Hall N."/>
            <person name="Watson M."/>
            <person name="Adriaenssens E.M."/>
            <person name="Foster-Nyarko E."/>
            <person name="Jarju S."/>
            <person name="Secka A."/>
            <person name="Antonio M."/>
            <person name="Oren A."/>
            <person name="Chaudhuri R.R."/>
            <person name="La Ragione R."/>
            <person name="Hildebrand F."/>
            <person name="Pallen M.J."/>
        </authorList>
    </citation>
    <scope>NUCLEOTIDE SEQUENCE</scope>
    <source>
        <strain evidence="3">CHK195-9823</strain>
    </source>
</reference>
<evidence type="ECO:0008006" key="5">
    <source>
        <dbReference type="Google" id="ProtNLM"/>
    </source>
</evidence>
<feature type="transmembrane region" description="Helical" evidence="2">
    <location>
        <begin position="133"/>
        <end position="150"/>
    </location>
</feature>
<feature type="compositionally biased region" description="Acidic residues" evidence="1">
    <location>
        <begin position="214"/>
        <end position="238"/>
    </location>
</feature>
<feature type="compositionally biased region" description="Acidic residues" evidence="1">
    <location>
        <begin position="160"/>
        <end position="187"/>
    </location>
</feature>
<feature type="compositionally biased region" description="Acidic residues" evidence="1">
    <location>
        <begin position="289"/>
        <end position="350"/>
    </location>
</feature>
<comment type="caution">
    <text evidence="3">The sequence shown here is derived from an EMBL/GenBank/DDBJ whole genome shotgun (WGS) entry which is preliminary data.</text>
</comment>
<feature type="region of interest" description="Disordered" evidence="1">
    <location>
        <begin position="158"/>
        <end position="397"/>
    </location>
</feature>
<dbReference type="AlphaFoldDB" id="A0A9D1PA76"/>
<evidence type="ECO:0000313" key="3">
    <source>
        <dbReference type="EMBL" id="HIV37504.1"/>
    </source>
</evidence>
<name>A0A9D1PA76_9FIRM</name>
<feature type="compositionally biased region" description="Basic residues" evidence="1">
    <location>
        <begin position="192"/>
        <end position="207"/>
    </location>
</feature>
<keyword evidence="2" id="KW-0812">Transmembrane</keyword>
<dbReference type="Proteomes" id="UP000886814">
    <property type="component" value="Unassembled WGS sequence"/>
</dbReference>
<protein>
    <recommendedName>
        <fullName evidence="5">Signal peptidase I</fullName>
    </recommendedName>
</protein>
<dbReference type="EMBL" id="DXIQ01000003">
    <property type="protein sequence ID" value="HIV37504.1"/>
    <property type="molecule type" value="Genomic_DNA"/>
</dbReference>
<keyword evidence="2" id="KW-1133">Transmembrane helix</keyword>
<evidence type="ECO:0000256" key="1">
    <source>
        <dbReference type="SAM" id="MobiDB-lite"/>
    </source>
</evidence>
<evidence type="ECO:0000256" key="2">
    <source>
        <dbReference type="SAM" id="Phobius"/>
    </source>
</evidence>